<keyword evidence="14" id="KW-1185">Reference proteome</keyword>
<reference evidence="13" key="2">
    <citation type="submission" date="2025-09" db="UniProtKB">
        <authorList>
            <consortium name="Ensembl"/>
        </authorList>
    </citation>
    <scope>IDENTIFICATION</scope>
</reference>
<dbReference type="GO" id="GO:0098552">
    <property type="term" value="C:side of membrane"/>
    <property type="evidence" value="ECO:0007669"/>
    <property type="project" value="UniProtKB-KW"/>
</dbReference>
<dbReference type="SMART" id="SM00408">
    <property type="entry name" value="IGc2"/>
    <property type="match status" value="4"/>
</dbReference>
<dbReference type="Gene3D" id="2.60.40.10">
    <property type="entry name" value="Immunoglobulins"/>
    <property type="match status" value="5"/>
</dbReference>
<dbReference type="GO" id="GO:0007411">
    <property type="term" value="P:axon guidance"/>
    <property type="evidence" value="ECO:0007669"/>
    <property type="project" value="TreeGrafter"/>
</dbReference>
<evidence type="ECO:0000256" key="3">
    <source>
        <dbReference type="ARBA" id="ARBA00022622"/>
    </source>
</evidence>
<dbReference type="Pfam" id="PF07679">
    <property type="entry name" value="I-set"/>
    <property type="match status" value="1"/>
</dbReference>
<dbReference type="GO" id="GO:0030424">
    <property type="term" value="C:axon"/>
    <property type="evidence" value="ECO:0007669"/>
    <property type="project" value="TreeGrafter"/>
</dbReference>
<organism evidence="13 14">
    <name type="scientific">Paramormyrops kingsleyae</name>
    <dbReference type="NCBI Taxonomy" id="1676925"/>
    <lineage>
        <taxon>Eukaryota</taxon>
        <taxon>Metazoa</taxon>
        <taxon>Chordata</taxon>
        <taxon>Craniata</taxon>
        <taxon>Vertebrata</taxon>
        <taxon>Euteleostomi</taxon>
        <taxon>Actinopterygii</taxon>
        <taxon>Neopterygii</taxon>
        <taxon>Teleostei</taxon>
        <taxon>Osteoglossocephala</taxon>
        <taxon>Osteoglossomorpha</taxon>
        <taxon>Osteoglossiformes</taxon>
        <taxon>Mormyridae</taxon>
        <taxon>Paramormyrops</taxon>
    </lineage>
</organism>
<evidence type="ECO:0000256" key="6">
    <source>
        <dbReference type="ARBA" id="ARBA00022889"/>
    </source>
</evidence>
<dbReference type="GO" id="GO:0007420">
    <property type="term" value="P:brain development"/>
    <property type="evidence" value="ECO:0007669"/>
    <property type="project" value="TreeGrafter"/>
</dbReference>
<dbReference type="STRING" id="1676925.ENSPKIP00000028751"/>
<dbReference type="InterPro" id="IPR007110">
    <property type="entry name" value="Ig-like_dom"/>
</dbReference>
<dbReference type="GeneTree" id="ENSGT00940000155915"/>
<dbReference type="FunFam" id="2.60.40.10:FF:000044">
    <property type="entry name" value="Contactin 1"/>
    <property type="match status" value="1"/>
</dbReference>
<feature type="domain" description="Ig-like" evidence="12">
    <location>
        <begin position="72"/>
        <end position="159"/>
    </location>
</feature>
<keyword evidence="4" id="KW-0732">Signal</keyword>
<dbReference type="PANTHER" id="PTHR44170">
    <property type="entry name" value="PROTEIN SIDEKICK"/>
    <property type="match status" value="1"/>
</dbReference>
<keyword evidence="7" id="KW-0472">Membrane</keyword>
<protein>
    <submittedName>
        <fullName evidence="13">Contactin 1b</fullName>
    </submittedName>
</protein>
<keyword evidence="10" id="KW-0449">Lipoprotein</keyword>
<accession>A0A3B3SFI3</accession>
<dbReference type="SMART" id="SM00409">
    <property type="entry name" value="IG"/>
    <property type="match status" value="4"/>
</dbReference>
<dbReference type="InterPro" id="IPR013098">
    <property type="entry name" value="Ig_I-set"/>
</dbReference>
<dbReference type="SUPFAM" id="SSF48726">
    <property type="entry name" value="Immunoglobulin"/>
    <property type="match status" value="4"/>
</dbReference>
<dbReference type="InterPro" id="IPR003599">
    <property type="entry name" value="Ig_sub"/>
</dbReference>
<keyword evidence="8" id="KW-1015">Disulfide bond</keyword>
<evidence type="ECO:0000256" key="11">
    <source>
        <dbReference type="ARBA" id="ARBA00023319"/>
    </source>
</evidence>
<dbReference type="GO" id="GO:0005886">
    <property type="term" value="C:plasma membrane"/>
    <property type="evidence" value="ECO:0007669"/>
    <property type="project" value="UniProtKB-SubCell"/>
</dbReference>
<dbReference type="Proteomes" id="UP000261540">
    <property type="component" value="Unplaced"/>
</dbReference>
<evidence type="ECO:0000313" key="14">
    <source>
        <dbReference type="Proteomes" id="UP000261540"/>
    </source>
</evidence>
<dbReference type="Pfam" id="PF13927">
    <property type="entry name" value="Ig_3"/>
    <property type="match status" value="2"/>
</dbReference>
<dbReference type="PROSITE" id="PS50835">
    <property type="entry name" value="IG_LIKE"/>
    <property type="match status" value="3"/>
</dbReference>
<keyword evidence="6" id="KW-0130">Cell adhesion</keyword>
<dbReference type="GO" id="GO:0098632">
    <property type="term" value="F:cell-cell adhesion mediator activity"/>
    <property type="evidence" value="ECO:0007669"/>
    <property type="project" value="TreeGrafter"/>
</dbReference>
<evidence type="ECO:0000256" key="8">
    <source>
        <dbReference type="ARBA" id="ARBA00023157"/>
    </source>
</evidence>
<feature type="domain" description="Ig-like" evidence="12">
    <location>
        <begin position="325"/>
        <end position="412"/>
    </location>
</feature>
<evidence type="ECO:0000256" key="5">
    <source>
        <dbReference type="ARBA" id="ARBA00022737"/>
    </source>
</evidence>
<keyword evidence="5" id="KW-0677">Repeat</keyword>
<evidence type="ECO:0000256" key="10">
    <source>
        <dbReference type="ARBA" id="ARBA00023288"/>
    </source>
</evidence>
<feature type="domain" description="Ig-like" evidence="12">
    <location>
        <begin position="243"/>
        <end position="319"/>
    </location>
</feature>
<reference evidence="13" key="1">
    <citation type="submission" date="2025-08" db="UniProtKB">
        <authorList>
            <consortium name="Ensembl"/>
        </authorList>
    </citation>
    <scope>IDENTIFICATION</scope>
</reference>
<keyword evidence="2" id="KW-1003">Cell membrane</keyword>
<comment type="subcellular location">
    <subcellularLocation>
        <location evidence="1">Cell membrane</location>
        <topology evidence="1">Lipid-anchor</topology>
        <topology evidence="1">GPI-anchor</topology>
    </subcellularLocation>
</comment>
<dbReference type="InterPro" id="IPR013783">
    <property type="entry name" value="Ig-like_fold"/>
</dbReference>
<dbReference type="FunFam" id="2.60.40.10:FF:000004">
    <property type="entry name" value="DCC isoform 1"/>
    <property type="match status" value="2"/>
</dbReference>
<proteinExistence type="predicted"/>
<evidence type="ECO:0000256" key="7">
    <source>
        <dbReference type="ARBA" id="ARBA00023136"/>
    </source>
</evidence>
<evidence type="ECO:0000259" key="12">
    <source>
        <dbReference type="PROSITE" id="PS50835"/>
    </source>
</evidence>
<dbReference type="PANTHER" id="PTHR44170:SF10">
    <property type="entry name" value="CONTACTIN-1"/>
    <property type="match status" value="1"/>
</dbReference>
<dbReference type="Ensembl" id="ENSPKIT00000009538.1">
    <property type="protein sequence ID" value="ENSPKIP00000028751.1"/>
    <property type="gene ID" value="ENSPKIG00000010270.1"/>
</dbReference>
<evidence type="ECO:0000256" key="1">
    <source>
        <dbReference type="ARBA" id="ARBA00004609"/>
    </source>
</evidence>
<keyword evidence="11" id="KW-0393">Immunoglobulin domain</keyword>
<dbReference type="InterPro" id="IPR036179">
    <property type="entry name" value="Ig-like_dom_sf"/>
</dbReference>
<sequence>MTGSFLSRWKINSWEIKLLEQPDEHYSLVGGNLVVTNPDRSKHTGRYVCVAQNIYGIIISKEAIVKFGYLNPFSTEEREAVQVREGQGVVLLCVPPDHNADDVTFRWILNEAPNFLHPDKRRFVSQTTGNLYISKVEPSDFGNYSCYMSSLAVSKSVISPFIPLIPLTEHFVWCLSSCLKKTIPYGLGCECGQYVWVGTITMAGALLHLFNVQIEDEGYYECEALNSKGKDWHKAYLYVEAAPEWAAHINDTEKDIGSELTLSCVANARPEPYIRWLKNGYSYGKGELKFSSLTFEDSGMYQCIAENRHGSIYANAELRVIACPPTFENNPVRRRLLGARNGRVVIECKPKAAPRAKITWSKGTTMLTNSSRIRVWDDGSLEIFNATKADEGMYTCFAENDRGKGNSTGTLSITGVRTVLMSTSDSYRSLSKT</sequence>
<keyword evidence="3" id="KW-0336">GPI-anchor</keyword>
<keyword evidence="9" id="KW-0325">Glycoprotein</keyword>
<name>A0A3B3SFI3_9TELE</name>
<evidence type="ECO:0000256" key="9">
    <source>
        <dbReference type="ARBA" id="ARBA00023180"/>
    </source>
</evidence>
<dbReference type="InterPro" id="IPR003598">
    <property type="entry name" value="Ig_sub2"/>
</dbReference>
<evidence type="ECO:0000256" key="4">
    <source>
        <dbReference type="ARBA" id="ARBA00022729"/>
    </source>
</evidence>
<dbReference type="AlphaFoldDB" id="A0A3B3SFI3"/>
<evidence type="ECO:0000313" key="13">
    <source>
        <dbReference type="Ensembl" id="ENSPKIP00000028751.1"/>
    </source>
</evidence>
<evidence type="ECO:0000256" key="2">
    <source>
        <dbReference type="ARBA" id="ARBA00022475"/>
    </source>
</evidence>